<feature type="domain" description="BHLH" evidence="7">
    <location>
        <begin position="320"/>
        <end position="369"/>
    </location>
</feature>
<evidence type="ECO:0000256" key="3">
    <source>
        <dbReference type="ARBA" id="ARBA00023163"/>
    </source>
</evidence>
<dbReference type="Pfam" id="PF00010">
    <property type="entry name" value="HLH"/>
    <property type="match status" value="1"/>
</dbReference>
<dbReference type="Gene3D" id="4.10.280.10">
    <property type="entry name" value="Helix-loop-helix DNA-binding domain"/>
    <property type="match status" value="1"/>
</dbReference>
<dbReference type="InterPro" id="IPR011598">
    <property type="entry name" value="bHLH_dom"/>
</dbReference>
<name>A0A498I7R1_MALDO</name>
<dbReference type="InterPro" id="IPR025610">
    <property type="entry name" value="MYC/MYB_N"/>
</dbReference>
<dbReference type="EMBL" id="RDQH01000340">
    <property type="protein sequence ID" value="RXH78007.1"/>
    <property type="molecule type" value="Genomic_DNA"/>
</dbReference>
<dbReference type="SUPFAM" id="SSF47459">
    <property type="entry name" value="HLH, helix-loop-helix DNA-binding domain"/>
    <property type="match status" value="1"/>
</dbReference>
<reference evidence="8 9" key="1">
    <citation type="submission" date="2018-10" db="EMBL/GenBank/DDBJ databases">
        <title>A high-quality apple genome assembly.</title>
        <authorList>
            <person name="Hu J."/>
        </authorList>
    </citation>
    <scope>NUCLEOTIDE SEQUENCE [LARGE SCALE GENOMIC DNA]</scope>
    <source>
        <strain evidence="9">cv. HFTH1</strain>
        <tissue evidence="8">Young leaf</tissue>
    </source>
</reference>
<dbReference type="InterPro" id="IPR045084">
    <property type="entry name" value="AIB/MYC-like"/>
</dbReference>
<evidence type="ECO:0000256" key="5">
    <source>
        <dbReference type="RuleBase" id="RU369104"/>
    </source>
</evidence>
<keyword evidence="4 5" id="KW-0539">Nucleus</keyword>
<feature type="compositionally biased region" description="Polar residues" evidence="6">
    <location>
        <begin position="381"/>
        <end position="405"/>
    </location>
</feature>
<proteinExistence type="predicted"/>
<dbReference type="GO" id="GO:0000976">
    <property type="term" value="F:transcription cis-regulatory region binding"/>
    <property type="evidence" value="ECO:0007669"/>
    <property type="project" value="TreeGrafter"/>
</dbReference>
<dbReference type="PROSITE" id="PS50888">
    <property type="entry name" value="BHLH"/>
    <property type="match status" value="1"/>
</dbReference>
<feature type="compositionally biased region" description="Polar residues" evidence="6">
    <location>
        <begin position="279"/>
        <end position="298"/>
    </location>
</feature>
<evidence type="ECO:0000313" key="8">
    <source>
        <dbReference type="EMBL" id="RXH78007.1"/>
    </source>
</evidence>
<dbReference type="InterPro" id="IPR054502">
    <property type="entry name" value="bHLH-TF_ACT-like_plant"/>
</dbReference>
<evidence type="ECO:0000256" key="2">
    <source>
        <dbReference type="ARBA" id="ARBA00023015"/>
    </source>
</evidence>
<evidence type="ECO:0000256" key="4">
    <source>
        <dbReference type="ARBA" id="ARBA00023242"/>
    </source>
</evidence>
<dbReference type="Pfam" id="PF14215">
    <property type="entry name" value="bHLH-MYC_N"/>
    <property type="match status" value="1"/>
</dbReference>
<sequence length="535" mass="59617">MEEIISSCSPPTFCQETSSTFQQRLQFIVQNRPEWWVYSIFWQASKVSISDQVSLSWAGGHFWNTHDHLASKRSSGVINSYQPKFGFSNGERSKVINQEVEALLHDDMVDLDMRLVDHEDATDSEWFYFYTVSLTQSFSAGQGNNSKNIVGRAFGSGGFVWLAGDHDFQFYECERVKEARMHGIQTLVCIATPCGVLELASLDVIKEDWGLVHLSKSLFGSDGNINMNNKKKLSKQQTTRDGNVLVPILENGLFSAAQKELIRQDHGGSINEAAPINLGESSPETPSDSVGNFTLENTENMNRLRKRGRSSNHGAASRELQLLNHVEAERQRREKLNHRFYVLRSVVPNVSKMDRSSLLADAVLYINQLKSKVEELEAKVQEQTQKPKAGNNASNNLDHHSSQSTSSIVDQHHYSYYNISNNSNSNNNSISDRAAAAAVEVDVKIFGSDVIIRVQCPDQDYPYAKLMNALKGLGLQVYHASIWSVKELMVQDVVARLPYGFTGKEALRNGLQYNCSRGGSSSGSGRGGIGGRFVF</sequence>
<dbReference type="PANTHER" id="PTHR11514">
    <property type="entry name" value="MYC"/>
    <property type="match status" value="1"/>
</dbReference>
<evidence type="ECO:0000259" key="7">
    <source>
        <dbReference type="PROSITE" id="PS50888"/>
    </source>
</evidence>
<dbReference type="GO" id="GO:0003700">
    <property type="term" value="F:DNA-binding transcription factor activity"/>
    <property type="evidence" value="ECO:0007669"/>
    <property type="project" value="InterPro"/>
</dbReference>
<organism evidence="8 9">
    <name type="scientific">Malus domestica</name>
    <name type="common">Apple</name>
    <name type="synonym">Pyrus malus</name>
    <dbReference type="NCBI Taxonomy" id="3750"/>
    <lineage>
        <taxon>Eukaryota</taxon>
        <taxon>Viridiplantae</taxon>
        <taxon>Streptophyta</taxon>
        <taxon>Embryophyta</taxon>
        <taxon>Tracheophyta</taxon>
        <taxon>Spermatophyta</taxon>
        <taxon>Magnoliopsida</taxon>
        <taxon>eudicotyledons</taxon>
        <taxon>Gunneridae</taxon>
        <taxon>Pentapetalae</taxon>
        <taxon>rosids</taxon>
        <taxon>fabids</taxon>
        <taxon>Rosales</taxon>
        <taxon>Rosaceae</taxon>
        <taxon>Amygdaloideae</taxon>
        <taxon>Maleae</taxon>
        <taxon>Malus</taxon>
    </lineage>
</organism>
<protein>
    <recommendedName>
        <fullName evidence="5">Transcription factor</fullName>
        <shortName evidence="5">bHLH transcription factor</shortName>
    </recommendedName>
    <alternativeName>
        <fullName evidence="5">Basic helix-loop-helix protein</fullName>
    </alternativeName>
</protein>
<comment type="caution">
    <text evidence="8">The sequence shown here is derived from an EMBL/GenBank/DDBJ whole genome shotgun (WGS) entry which is preliminary data.</text>
</comment>
<evidence type="ECO:0000313" key="9">
    <source>
        <dbReference type="Proteomes" id="UP000290289"/>
    </source>
</evidence>
<dbReference type="PANTHER" id="PTHR11514:SF115">
    <property type="entry name" value="TRANSCRIPTION FACTOR"/>
    <property type="match status" value="1"/>
</dbReference>
<keyword evidence="2 5" id="KW-0805">Transcription regulation</keyword>
<comment type="subcellular location">
    <subcellularLocation>
        <location evidence="1 5">Nucleus</location>
    </subcellularLocation>
</comment>
<evidence type="ECO:0000256" key="1">
    <source>
        <dbReference type="ARBA" id="ARBA00004123"/>
    </source>
</evidence>
<feature type="region of interest" description="Disordered" evidence="6">
    <location>
        <begin position="377"/>
        <end position="405"/>
    </location>
</feature>
<keyword evidence="3 5" id="KW-0804">Transcription</keyword>
<dbReference type="Pfam" id="PF22754">
    <property type="entry name" value="bHLH-TF_ACT-like_plant"/>
    <property type="match status" value="1"/>
</dbReference>
<dbReference type="InterPro" id="IPR036638">
    <property type="entry name" value="HLH_DNA-bd_sf"/>
</dbReference>
<gene>
    <name evidence="8" type="ORF">DVH24_039978</name>
</gene>
<dbReference type="AlphaFoldDB" id="A0A498I7R1"/>
<dbReference type="SMART" id="SM00353">
    <property type="entry name" value="HLH"/>
    <property type="match status" value="1"/>
</dbReference>
<evidence type="ECO:0000256" key="6">
    <source>
        <dbReference type="SAM" id="MobiDB-lite"/>
    </source>
</evidence>
<feature type="region of interest" description="Disordered" evidence="6">
    <location>
        <begin position="275"/>
        <end position="298"/>
    </location>
</feature>
<dbReference type="GO" id="GO:0046983">
    <property type="term" value="F:protein dimerization activity"/>
    <property type="evidence" value="ECO:0007669"/>
    <property type="project" value="InterPro"/>
</dbReference>
<keyword evidence="9" id="KW-1185">Reference proteome</keyword>
<dbReference type="GO" id="GO:0005634">
    <property type="term" value="C:nucleus"/>
    <property type="evidence" value="ECO:0007669"/>
    <property type="project" value="UniProtKB-SubCell"/>
</dbReference>
<dbReference type="Proteomes" id="UP000290289">
    <property type="component" value="Chromosome 14"/>
</dbReference>
<accession>A0A498I7R1</accession>